<comment type="pathway">
    <text evidence="3 8">Cofactor biosynthesis; tetrahydrofolate biosynthesis; 2-amino-4-hydroxy-6-hydroxymethyl-7,8-dihydropteridine diphosphate from 7,8-dihydroneopterin triphosphate: step 3/4.</text>
</comment>
<evidence type="ECO:0000259" key="9">
    <source>
        <dbReference type="SMART" id="SM00905"/>
    </source>
</evidence>
<comment type="similarity">
    <text evidence="4 8">Belongs to the DHNA family.</text>
</comment>
<evidence type="ECO:0000256" key="6">
    <source>
        <dbReference type="ARBA" id="ARBA00023235"/>
    </source>
</evidence>
<comment type="catalytic activity">
    <reaction evidence="2 8">
        <text>7,8-dihydroneopterin = 6-hydroxymethyl-7,8-dihydropterin + glycolaldehyde</text>
        <dbReference type="Rhea" id="RHEA:10540"/>
        <dbReference type="ChEBI" id="CHEBI:17001"/>
        <dbReference type="ChEBI" id="CHEBI:17071"/>
        <dbReference type="ChEBI" id="CHEBI:44841"/>
        <dbReference type="EC" id="4.1.2.25"/>
    </reaction>
</comment>
<keyword evidence="7 8" id="KW-0456">Lyase</keyword>
<dbReference type="AlphaFoldDB" id="A0A3N0V3I6"/>
<dbReference type="GO" id="GO:0005737">
    <property type="term" value="C:cytoplasm"/>
    <property type="evidence" value="ECO:0007669"/>
    <property type="project" value="TreeGrafter"/>
</dbReference>
<dbReference type="GO" id="GO:0016853">
    <property type="term" value="F:isomerase activity"/>
    <property type="evidence" value="ECO:0007669"/>
    <property type="project" value="UniProtKB-KW"/>
</dbReference>
<dbReference type="InterPro" id="IPR006157">
    <property type="entry name" value="FolB_dom"/>
</dbReference>
<dbReference type="GO" id="GO:0004150">
    <property type="term" value="F:dihydroneopterin aldolase activity"/>
    <property type="evidence" value="ECO:0007669"/>
    <property type="project" value="UniProtKB-UniRule"/>
</dbReference>
<reference evidence="10 11" key="1">
    <citation type="submission" date="2018-10" db="EMBL/GenBank/DDBJ databases">
        <authorList>
            <person name="Chen W.-M."/>
        </authorList>
    </citation>
    <scope>NUCLEOTIDE SEQUENCE [LARGE SCALE GENOMIC DNA]</scope>
    <source>
        <strain evidence="10 11">H-5</strain>
    </source>
</reference>
<dbReference type="EMBL" id="RJVP01000002">
    <property type="protein sequence ID" value="ROH87329.1"/>
    <property type="molecule type" value="Genomic_DNA"/>
</dbReference>
<evidence type="ECO:0000256" key="8">
    <source>
        <dbReference type="RuleBase" id="RU362079"/>
    </source>
</evidence>
<sequence length="118" mass="13069">MDSIFLSEVKVQTRLGVPDWERMTAQTIVLDIEIAMPHSLSCQSDAIEDTIDYGQVVSRIRDTLQQHSFKLVEALAEHVCQLILKEFGAPWVKIKVAKPGILPGLKALGVSIERQASA</sequence>
<comment type="caution">
    <text evidence="10">The sequence shown here is derived from an EMBL/GenBank/DDBJ whole genome shotgun (WGS) entry which is preliminary data.</text>
</comment>
<evidence type="ECO:0000256" key="5">
    <source>
        <dbReference type="ARBA" id="ARBA00022909"/>
    </source>
</evidence>
<dbReference type="FunFam" id="3.30.1130.10:FF:000002">
    <property type="entry name" value="7,8-dihydroneopterin aldolase"/>
    <property type="match status" value="1"/>
</dbReference>
<evidence type="ECO:0000313" key="11">
    <source>
        <dbReference type="Proteomes" id="UP000275137"/>
    </source>
</evidence>
<proteinExistence type="inferred from homology"/>
<dbReference type="SUPFAM" id="SSF55620">
    <property type="entry name" value="Tetrahydrobiopterin biosynthesis enzymes-like"/>
    <property type="match status" value="1"/>
</dbReference>
<evidence type="ECO:0000256" key="7">
    <source>
        <dbReference type="ARBA" id="ARBA00023239"/>
    </source>
</evidence>
<evidence type="ECO:0000256" key="2">
    <source>
        <dbReference type="ARBA" id="ARBA00001353"/>
    </source>
</evidence>
<gene>
    <name evidence="10" type="primary">folB</name>
    <name evidence="10" type="ORF">ED236_05105</name>
</gene>
<keyword evidence="5 8" id="KW-0289">Folate biosynthesis</keyword>
<dbReference type="GO" id="GO:0046656">
    <property type="term" value="P:folic acid biosynthetic process"/>
    <property type="evidence" value="ECO:0007669"/>
    <property type="project" value="UniProtKB-UniRule"/>
</dbReference>
<dbReference type="RefSeq" id="WP_123237130.1">
    <property type="nucleotide sequence ID" value="NZ_RJVP01000002.1"/>
</dbReference>
<dbReference type="Proteomes" id="UP000275137">
    <property type="component" value="Unassembled WGS sequence"/>
</dbReference>
<dbReference type="UniPathway" id="UPA00077">
    <property type="reaction ID" value="UER00154"/>
</dbReference>
<evidence type="ECO:0000256" key="4">
    <source>
        <dbReference type="ARBA" id="ARBA00005708"/>
    </source>
</evidence>
<name>A0A3N0V3I6_9PROT</name>
<dbReference type="EC" id="4.1.2.25" evidence="8"/>
<dbReference type="Pfam" id="PF02152">
    <property type="entry name" value="FolB"/>
    <property type="match status" value="1"/>
</dbReference>
<feature type="domain" description="Dihydroneopterin aldolase/epimerase" evidence="9">
    <location>
        <begin position="4"/>
        <end position="114"/>
    </location>
</feature>
<evidence type="ECO:0000313" key="10">
    <source>
        <dbReference type="EMBL" id="ROH87329.1"/>
    </source>
</evidence>
<dbReference type="InterPro" id="IPR043133">
    <property type="entry name" value="GTP-CH-I_C/QueF"/>
</dbReference>
<organism evidence="10 11">
    <name type="scientific">Pseudomethylobacillus aquaticus</name>
    <dbReference type="NCBI Taxonomy" id="2676064"/>
    <lineage>
        <taxon>Bacteria</taxon>
        <taxon>Pseudomonadati</taxon>
        <taxon>Pseudomonadota</taxon>
        <taxon>Betaproteobacteria</taxon>
        <taxon>Nitrosomonadales</taxon>
        <taxon>Methylophilaceae</taxon>
        <taxon>Pseudomethylobacillus</taxon>
    </lineage>
</organism>
<evidence type="ECO:0000256" key="1">
    <source>
        <dbReference type="ARBA" id="ARBA00000693"/>
    </source>
</evidence>
<accession>A0A3N0V3I6</accession>
<keyword evidence="11" id="KW-1185">Reference proteome</keyword>
<dbReference type="NCBIfam" id="TIGR00525">
    <property type="entry name" value="folB"/>
    <property type="match status" value="1"/>
</dbReference>
<keyword evidence="6" id="KW-0413">Isomerase</keyword>
<dbReference type="SMART" id="SM00905">
    <property type="entry name" value="FolB"/>
    <property type="match status" value="1"/>
</dbReference>
<comment type="catalytic activity">
    <reaction evidence="1">
        <text>7,8-dihydroneopterin = 7,8-dihydromonapterin</text>
        <dbReference type="Rhea" id="RHEA:45328"/>
        <dbReference type="ChEBI" id="CHEBI:17001"/>
        <dbReference type="ChEBI" id="CHEBI:71175"/>
        <dbReference type="EC" id="5.1.99.8"/>
    </reaction>
</comment>
<comment type="function">
    <text evidence="8">Catalyzes the conversion of 7,8-dihydroneopterin to 6-hydroxymethyl-7,8-dihydropterin.</text>
</comment>
<protein>
    <recommendedName>
        <fullName evidence="8">7,8-dihydroneopterin aldolase</fullName>
        <ecNumber evidence="8">4.1.2.25</ecNumber>
    </recommendedName>
</protein>
<dbReference type="InterPro" id="IPR006156">
    <property type="entry name" value="Dihydroneopterin_aldolase"/>
</dbReference>
<dbReference type="NCBIfam" id="TIGR00526">
    <property type="entry name" value="folB_dom"/>
    <property type="match status" value="1"/>
</dbReference>
<dbReference type="Gene3D" id="3.30.1130.10">
    <property type="match status" value="1"/>
</dbReference>
<dbReference type="PANTHER" id="PTHR42844">
    <property type="entry name" value="DIHYDRONEOPTERIN ALDOLASE 1-RELATED"/>
    <property type="match status" value="1"/>
</dbReference>
<evidence type="ECO:0000256" key="3">
    <source>
        <dbReference type="ARBA" id="ARBA00005013"/>
    </source>
</evidence>
<dbReference type="PANTHER" id="PTHR42844:SF1">
    <property type="entry name" value="DIHYDRONEOPTERIN ALDOLASE 1-RELATED"/>
    <property type="match status" value="1"/>
</dbReference>
<dbReference type="GO" id="GO:0046654">
    <property type="term" value="P:tetrahydrofolate biosynthetic process"/>
    <property type="evidence" value="ECO:0007669"/>
    <property type="project" value="UniProtKB-UniRule"/>
</dbReference>